<keyword evidence="1" id="KW-1133">Transmembrane helix</keyword>
<protein>
    <submittedName>
        <fullName evidence="4">Transmembrane protein</fullName>
    </submittedName>
</protein>
<evidence type="ECO:0000313" key="4">
    <source>
        <dbReference type="WBParaSite" id="HPBE_0002607901-mRNA-1"/>
    </source>
</evidence>
<accession>A0A183GTQ9</accession>
<organism evidence="3 4">
    <name type="scientific">Heligmosomoides polygyrus</name>
    <name type="common">Parasitic roundworm</name>
    <dbReference type="NCBI Taxonomy" id="6339"/>
    <lineage>
        <taxon>Eukaryota</taxon>
        <taxon>Metazoa</taxon>
        <taxon>Ecdysozoa</taxon>
        <taxon>Nematoda</taxon>
        <taxon>Chromadorea</taxon>
        <taxon>Rhabditida</taxon>
        <taxon>Rhabditina</taxon>
        <taxon>Rhabditomorpha</taxon>
        <taxon>Strongyloidea</taxon>
        <taxon>Heligmosomidae</taxon>
        <taxon>Heligmosomoides</taxon>
    </lineage>
</organism>
<name>A0A183GTQ9_HELPZ</name>
<proteinExistence type="predicted"/>
<evidence type="ECO:0000313" key="3">
    <source>
        <dbReference type="Proteomes" id="UP000050761"/>
    </source>
</evidence>
<dbReference type="WBParaSite" id="HPBE_0002607901-mRNA-1">
    <property type="protein sequence ID" value="HPBE_0002607901-mRNA-1"/>
    <property type="gene ID" value="HPBE_0002607901"/>
</dbReference>
<keyword evidence="1" id="KW-0812">Transmembrane</keyword>
<evidence type="ECO:0000313" key="2">
    <source>
        <dbReference type="EMBL" id="VDP55575.1"/>
    </source>
</evidence>
<reference evidence="2 3" key="1">
    <citation type="submission" date="2018-11" db="EMBL/GenBank/DDBJ databases">
        <authorList>
            <consortium name="Pathogen Informatics"/>
        </authorList>
    </citation>
    <scope>NUCLEOTIDE SEQUENCE [LARGE SCALE GENOMIC DNA]</scope>
</reference>
<sequence length="185" mass="20352">MLPLDPGFGCLPWKPRLSTPHSLLCSYFEVRSMSIRVQPGGEPLSVVLPNFVQASASAFPTFAETATAREVLAQELREASASAFPTFAEAAPARELLAQELREVCSLWTLALAVFLGNLVSAPLTAFSALISRLARCRIFSLFADYWKKEDPPSIMSFNNVRMNFEKALIPQLKTESAHLGYTVV</sequence>
<dbReference type="Proteomes" id="UP000050761">
    <property type="component" value="Unassembled WGS sequence"/>
</dbReference>
<dbReference type="AlphaFoldDB" id="A0A183GTQ9"/>
<feature type="transmembrane region" description="Helical" evidence="1">
    <location>
        <begin position="107"/>
        <end position="131"/>
    </location>
</feature>
<keyword evidence="1" id="KW-0472">Membrane</keyword>
<reference evidence="4" key="2">
    <citation type="submission" date="2019-09" db="UniProtKB">
        <authorList>
            <consortium name="WormBaseParasite"/>
        </authorList>
    </citation>
    <scope>IDENTIFICATION</scope>
</reference>
<keyword evidence="3" id="KW-1185">Reference proteome</keyword>
<accession>A0A3P8FKU8</accession>
<gene>
    <name evidence="2" type="ORF">HPBE_LOCUS26078</name>
</gene>
<evidence type="ECO:0000256" key="1">
    <source>
        <dbReference type="SAM" id="Phobius"/>
    </source>
</evidence>
<dbReference type="EMBL" id="UZAH01039156">
    <property type="protein sequence ID" value="VDP55575.1"/>
    <property type="molecule type" value="Genomic_DNA"/>
</dbReference>